<organism evidence="1">
    <name type="scientific">Lepeophtheirus salmonis</name>
    <name type="common">Salmon louse</name>
    <name type="synonym">Caligus salmonis</name>
    <dbReference type="NCBI Taxonomy" id="72036"/>
    <lineage>
        <taxon>Eukaryota</taxon>
        <taxon>Metazoa</taxon>
        <taxon>Ecdysozoa</taxon>
        <taxon>Arthropoda</taxon>
        <taxon>Crustacea</taxon>
        <taxon>Multicrustacea</taxon>
        <taxon>Hexanauplia</taxon>
        <taxon>Copepoda</taxon>
        <taxon>Siphonostomatoida</taxon>
        <taxon>Caligidae</taxon>
        <taxon>Lepeophtheirus</taxon>
    </lineage>
</organism>
<dbReference type="EMBL" id="HACA01016500">
    <property type="protein sequence ID" value="CDW33861.1"/>
    <property type="molecule type" value="Transcribed_RNA"/>
</dbReference>
<evidence type="ECO:0000313" key="1">
    <source>
        <dbReference type="EMBL" id="CDW33861.1"/>
    </source>
</evidence>
<reference evidence="1" key="1">
    <citation type="submission" date="2014-05" db="EMBL/GenBank/DDBJ databases">
        <authorList>
            <person name="Chronopoulou M."/>
        </authorList>
    </citation>
    <scope>NUCLEOTIDE SEQUENCE</scope>
    <source>
        <tissue evidence="1">Whole organism</tissue>
    </source>
</reference>
<name>A0A0K2U856_LEPSM</name>
<proteinExistence type="predicted"/>
<dbReference type="AlphaFoldDB" id="A0A0K2U856"/>
<accession>A0A0K2U856</accession>
<protein>
    <submittedName>
        <fullName evidence="1">Uncharacterized protein</fullName>
    </submittedName>
</protein>
<sequence>MPNSFYEQNFAKQRLKETEGKRKQISSRYLVYYWTLSTQ</sequence>